<dbReference type="SUPFAM" id="SSF102114">
    <property type="entry name" value="Radical SAM enzymes"/>
    <property type="match status" value="1"/>
</dbReference>
<sequence>HKTLIPKVFDLRFKNLRNVLFCGTHGDPAVAPQSLDAIQYLKTNFNTTIEFFSNASTRNKDWWYELGKLLQQKIDDDHYRNYDVGIFSIDGLEDTNHIYRRQTRWNVIMESAEAFISAGGRARWDFIVFKHNQHQAEEAEALAKKMGFKQFRIRKTARFSYSPAGPDKWPVYDRTPFGTPQTFAYHIKPTDDEKYYNTEIDKFELLKEKYGSAEKYFDVANISCLYKEKFKRIYVNAYGQVFPCCYISNDIYPGTNSIKQDTAEKLFKKYGLTFNSL</sequence>
<dbReference type="Gene3D" id="3.20.20.70">
    <property type="entry name" value="Aldolase class I"/>
    <property type="match status" value="1"/>
</dbReference>
<proteinExistence type="predicted"/>
<dbReference type="InterPro" id="IPR058240">
    <property type="entry name" value="rSAM_sf"/>
</dbReference>
<feature type="non-terminal residue" evidence="1">
    <location>
        <position position="277"/>
    </location>
</feature>
<dbReference type="InterPro" id="IPR013785">
    <property type="entry name" value="Aldolase_TIM"/>
</dbReference>
<feature type="non-terminal residue" evidence="1">
    <location>
        <position position="1"/>
    </location>
</feature>
<name>A0A382WG08_9ZZZZ</name>
<accession>A0A382WG08</accession>
<organism evidence="1">
    <name type="scientific">marine metagenome</name>
    <dbReference type="NCBI Taxonomy" id="408172"/>
    <lineage>
        <taxon>unclassified sequences</taxon>
        <taxon>metagenomes</taxon>
        <taxon>ecological metagenomes</taxon>
    </lineage>
</organism>
<evidence type="ECO:0008006" key="2">
    <source>
        <dbReference type="Google" id="ProtNLM"/>
    </source>
</evidence>
<gene>
    <name evidence="1" type="ORF">METZ01_LOCUS410374</name>
</gene>
<evidence type="ECO:0000313" key="1">
    <source>
        <dbReference type="EMBL" id="SVD57520.1"/>
    </source>
</evidence>
<reference evidence="1" key="1">
    <citation type="submission" date="2018-05" db="EMBL/GenBank/DDBJ databases">
        <authorList>
            <person name="Lanie J.A."/>
            <person name="Ng W.-L."/>
            <person name="Kazmierczak K.M."/>
            <person name="Andrzejewski T.M."/>
            <person name="Davidsen T.M."/>
            <person name="Wayne K.J."/>
            <person name="Tettelin H."/>
            <person name="Glass J.I."/>
            <person name="Rusch D."/>
            <person name="Podicherti R."/>
            <person name="Tsui H.-C.T."/>
            <person name="Winkler M.E."/>
        </authorList>
    </citation>
    <scope>NUCLEOTIDE SEQUENCE</scope>
</reference>
<protein>
    <recommendedName>
        <fullName evidence="2">4Fe4S-binding SPASM domain-containing protein</fullName>
    </recommendedName>
</protein>
<dbReference type="AlphaFoldDB" id="A0A382WG08"/>
<dbReference type="EMBL" id="UINC01159438">
    <property type="protein sequence ID" value="SVD57520.1"/>
    <property type="molecule type" value="Genomic_DNA"/>
</dbReference>